<dbReference type="Gene3D" id="1.10.357.10">
    <property type="entry name" value="Tetracycline Repressor, domain 2"/>
    <property type="match status" value="1"/>
</dbReference>
<dbReference type="EMBL" id="JAGEPF010000001">
    <property type="protein sequence ID" value="MBO2456068.1"/>
    <property type="molecule type" value="Genomic_DNA"/>
</dbReference>
<evidence type="ECO:0000313" key="8">
    <source>
        <dbReference type="Proteomes" id="UP000680206"/>
    </source>
</evidence>
<keyword evidence="2 4" id="KW-0238">DNA-binding</keyword>
<dbReference type="PROSITE" id="PS50977">
    <property type="entry name" value="HTH_TETR_2"/>
    <property type="match status" value="1"/>
</dbReference>
<dbReference type="InterPro" id="IPR036271">
    <property type="entry name" value="Tet_transcr_reg_TetR-rel_C_sf"/>
</dbReference>
<dbReference type="InterPro" id="IPR009057">
    <property type="entry name" value="Homeodomain-like_sf"/>
</dbReference>
<feature type="DNA-binding region" description="H-T-H motif" evidence="4">
    <location>
        <begin position="80"/>
        <end position="99"/>
    </location>
</feature>
<dbReference type="PANTHER" id="PTHR30055">
    <property type="entry name" value="HTH-TYPE TRANSCRIPTIONAL REGULATOR RUTR"/>
    <property type="match status" value="1"/>
</dbReference>
<feature type="domain" description="HTH tetR-type" evidence="6">
    <location>
        <begin position="57"/>
        <end position="117"/>
    </location>
</feature>
<dbReference type="Pfam" id="PF00440">
    <property type="entry name" value="TetR_N"/>
    <property type="match status" value="1"/>
</dbReference>
<evidence type="ECO:0000313" key="7">
    <source>
        <dbReference type="EMBL" id="MBO2456068.1"/>
    </source>
</evidence>
<evidence type="ECO:0000256" key="4">
    <source>
        <dbReference type="PROSITE-ProRule" id="PRU00335"/>
    </source>
</evidence>
<dbReference type="SUPFAM" id="SSF46689">
    <property type="entry name" value="Homeodomain-like"/>
    <property type="match status" value="1"/>
</dbReference>
<feature type="compositionally biased region" description="Low complexity" evidence="5">
    <location>
        <begin position="1"/>
        <end position="18"/>
    </location>
</feature>
<dbReference type="Proteomes" id="UP000680206">
    <property type="component" value="Unassembled WGS sequence"/>
</dbReference>
<dbReference type="InterPro" id="IPR050109">
    <property type="entry name" value="HTH-type_TetR-like_transc_reg"/>
</dbReference>
<dbReference type="SUPFAM" id="SSF48498">
    <property type="entry name" value="Tetracyclin repressor-like, C-terminal domain"/>
    <property type="match status" value="1"/>
</dbReference>
<dbReference type="InterPro" id="IPR001647">
    <property type="entry name" value="HTH_TetR"/>
</dbReference>
<evidence type="ECO:0000256" key="1">
    <source>
        <dbReference type="ARBA" id="ARBA00023015"/>
    </source>
</evidence>
<sequence>MRPSSSTSGGSPTARSPGCTSTPTRPAGGTPSRPPEDPGGGTLPDVSEGEGTARRGRLTRDRIVAAAARIVGREGSAALSMRKVADELGSAPMSIYRHVRDKDELLVLVLDRIVAELPRPDLPDAPRERLLTLLAWEHDELAKRPWIAGVLAGGDLMAPAIVWLLEEIYAAWRACGLTLAQAAAANRIVWGFLLSDLLRRADAPPGRAPYQDAVPATADPAVHPNLAALAGYWTAPGRRDHFAADLPSLVDALIATPPAAV</sequence>
<evidence type="ECO:0000256" key="3">
    <source>
        <dbReference type="ARBA" id="ARBA00023163"/>
    </source>
</evidence>
<protein>
    <submittedName>
        <fullName evidence="7">TetR/AcrR family transcriptional regulator</fullName>
    </submittedName>
</protein>
<evidence type="ECO:0000259" key="6">
    <source>
        <dbReference type="PROSITE" id="PS50977"/>
    </source>
</evidence>
<organism evidence="7 8">
    <name type="scientific">Actinomadura violacea</name>
    <dbReference type="NCBI Taxonomy" id="2819934"/>
    <lineage>
        <taxon>Bacteria</taxon>
        <taxon>Bacillati</taxon>
        <taxon>Actinomycetota</taxon>
        <taxon>Actinomycetes</taxon>
        <taxon>Streptosporangiales</taxon>
        <taxon>Thermomonosporaceae</taxon>
        <taxon>Actinomadura</taxon>
    </lineage>
</organism>
<proteinExistence type="predicted"/>
<reference evidence="7 8" key="1">
    <citation type="submission" date="2021-03" db="EMBL/GenBank/DDBJ databases">
        <title>Actinomadura violae sp. nov., isolated from lichen in Thailand.</title>
        <authorList>
            <person name="Kanchanasin P."/>
            <person name="Saeng-In P."/>
            <person name="Phongsopitanun W."/>
            <person name="Yuki M."/>
            <person name="Kudo T."/>
            <person name="Ohkuma M."/>
            <person name="Tanasupawat S."/>
        </authorList>
    </citation>
    <scope>NUCLEOTIDE SEQUENCE [LARGE SCALE GENOMIC DNA]</scope>
    <source>
        <strain evidence="7 8">LCR2-06</strain>
    </source>
</reference>
<name>A0ABS3RI66_9ACTN</name>
<evidence type="ECO:0000256" key="5">
    <source>
        <dbReference type="SAM" id="MobiDB-lite"/>
    </source>
</evidence>
<accession>A0ABS3RI66</accession>
<keyword evidence="3" id="KW-0804">Transcription</keyword>
<keyword evidence="8" id="KW-1185">Reference proteome</keyword>
<evidence type="ECO:0000256" key="2">
    <source>
        <dbReference type="ARBA" id="ARBA00023125"/>
    </source>
</evidence>
<keyword evidence="1" id="KW-0805">Transcription regulation</keyword>
<comment type="caution">
    <text evidence="7">The sequence shown here is derived from an EMBL/GenBank/DDBJ whole genome shotgun (WGS) entry which is preliminary data.</text>
</comment>
<dbReference type="PANTHER" id="PTHR30055:SF234">
    <property type="entry name" value="HTH-TYPE TRANSCRIPTIONAL REGULATOR BETI"/>
    <property type="match status" value="1"/>
</dbReference>
<gene>
    <name evidence="7" type="ORF">J4709_00525</name>
</gene>
<feature type="region of interest" description="Disordered" evidence="5">
    <location>
        <begin position="1"/>
        <end position="58"/>
    </location>
</feature>